<evidence type="ECO:0000256" key="3">
    <source>
        <dbReference type="ARBA" id="ARBA00022692"/>
    </source>
</evidence>
<dbReference type="InterPro" id="IPR005045">
    <property type="entry name" value="CDC50/LEM3_fam"/>
</dbReference>
<keyword evidence="3 7" id="KW-0812">Transmembrane</keyword>
<organism evidence="8 9">
    <name type="scientific">Acanthosepion pharaonis</name>
    <name type="common">Pharaoh cuttlefish</name>
    <name type="synonym">Sepia pharaonis</name>
    <dbReference type="NCBI Taxonomy" id="158019"/>
    <lineage>
        <taxon>Eukaryota</taxon>
        <taxon>Metazoa</taxon>
        <taxon>Spiralia</taxon>
        <taxon>Lophotrochozoa</taxon>
        <taxon>Mollusca</taxon>
        <taxon>Cephalopoda</taxon>
        <taxon>Coleoidea</taxon>
        <taxon>Decapodiformes</taxon>
        <taxon>Sepiida</taxon>
        <taxon>Sepiina</taxon>
        <taxon>Sepiidae</taxon>
        <taxon>Acanthosepion</taxon>
    </lineage>
</organism>
<dbReference type="PIRSF" id="PIRSF015840">
    <property type="entry name" value="DUF284_TM_euk"/>
    <property type="match status" value="1"/>
</dbReference>
<gene>
    <name evidence="8" type="ORF">SPHA_21596</name>
</gene>
<dbReference type="Pfam" id="PF03381">
    <property type="entry name" value="CDC50"/>
    <property type="match status" value="1"/>
</dbReference>
<dbReference type="GO" id="GO:0005794">
    <property type="term" value="C:Golgi apparatus"/>
    <property type="evidence" value="ECO:0007669"/>
    <property type="project" value="TreeGrafter"/>
</dbReference>
<name>A0A812BRT4_ACAPH</name>
<dbReference type="EMBL" id="CAHIKZ030000792">
    <property type="protein sequence ID" value="CAE1238932.1"/>
    <property type="molecule type" value="Genomic_DNA"/>
</dbReference>
<evidence type="ECO:0000256" key="4">
    <source>
        <dbReference type="ARBA" id="ARBA00022989"/>
    </source>
</evidence>
<feature type="transmembrane region" description="Helical" evidence="7">
    <location>
        <begin position="349"/>
        <end position="373"/>
    </location>
</feature>
<reference evidence="8" key="1">
    <citation type="submission" date="2021-01" db="EMBL/GenBank/DDBJ databases">
        <authorList>
            <person name="Li R."/>
            <person name="Bekaert M."/>
        </authorList>
    </citation>
    <scope>NUCLEOTIDE SEQUENCE</scope>
    <source>
        <strain evidence="8">Farmed</strain>
    </source>
</reference>
<evidence type="ECO:0000313" key="8">
    <source>
        <dbReference type="EMBL" id="CAE1238932.1"/>
    </source>
</evidence>
<accession>A0A812BRT4</accession>
<dbReference type="GO" id="GO:0005783">
    <property type="term" value="C:endoplasmic reticulum"/>
    <property type="evidence" value="ECO:0007669"/>
    <property type="project" value="TreeGrafter"/>
</dbReference>
<dbReference type="PANTHER" id="PTHR10926:SF0">
    <property type="entry name" value="CDC50, ISOFORM A"/>
    <property type="match status" value="1"/>
</dbReference>
<evidence type="ECO:0000256" key="1">
    <source>
        <dbReference type="ARBA" id="ARBA00004141"/>
    </source>
</evidence>
<feature type="transmembrane region" description="Helical" evidence="7">
    <location>
        <begin position="62"/>
        <end position="92"/>
    </location>
</feature>
<dbReference type="OrthoDB" id="340608at2759"/>
<dbReference type="Proteomes" id="UP000597762">
    <property type="component" value="Unassembled WGS sequence"/>
</dbReference>
<dbReference type="GO" id="GO:0005886">
    <property type="term" value="C:plasma membrane"/>
    <property type="evidence" value="ECO:0007669"/>
    <property type="project" value="TreeGrafter"/>
</dbReference>
<protein>
    <submittedName>
        <fullName evidence="8">Cell cycle control protein 50A,ALA-interacting subunit 3,ALA-interacting subunit 5,CDC50 family protein chat-1,Cell cycle control protein 50B,Cell cycle control protein 50C,ALA-interacting subunit 1</fullName>
    </submittedName>
</protein>
<dbReference type="PANTHER" id="PTHR10926">
    <property type="entry name" value="CELL CYCLE CONTROL PROTEIN 50"/>
    <property type="match status" value="1"/>
</dbReference>
<proteinExistence type="inferred from homology"/>
<evidence type="ECO:0000313" key="9">
    <source>
        <dbReference type="Proteomes" id="UP000597762"/>
    </source>
</evidence>
<comment type="caution">
    <text evidence="8">The sequence shown here is derived from an EMBL/GenBank/DDBJ whole genome shotgun (WGS) entry which is preliminary data.</text>
</comment>
<keyword evidence="9" id="KW-1185">Reference proteome</keyword>
<keyword evidence="5 6" id="KW-0472">Membrane</keyword>
<evidence type="ECO:0000256" key="6">
    <source>
        <dbReference type="PIRNR" id="PIRNR015840"/>
    </source>
</evidence>
<dbReference type="AlphaFoldDB" id="A0A812BRT4"/>
<keyword evidence="4 7" id="KW-1133">Transmembrane helix</keyword>
<evidence type="ECO:0000256" key="5">
    <source>
        <dbReference type="ARBA" id="ARBA00023136"/>
    </source>
</evidence>
<evidence type="ECO:0000256" key="7">
    <source>
        <dbReference type="SAM" id="Phobius"/>
    </source>
</evidence>
<sequence>MASLASANIFDDKPKSRRPKVSFFPVFFSSFSRFLFFFLPFSRLRIDKFLSKYQIKQQRLPAWQPILTAGTVLPAFFAIGVSFIPLGVVLLLTSDHVKEATADYTNCRNENNQTCLDVIAQDTMASCTCKIAINLTESFKQPVYLYYGLTNFYQNHRRYVRSRDDKQLKGDEFAPDKLAKECEPFRWTNTSGQVGYAPCGAIANSLFNDSYTLEYNNNKNTTQVHLIKTGIAWKSDKMVKFSNPSASFQKSPYYVHPPYWQKSVWELDEISVDDNGYHNEDLIVWMRTAALPTFKKLHRRINHTGIFKNSLPAGLYTITIDYNYPVHSFDGTKRIVLTTMSWLGGKNPFLGIAYLVVGCICILLGIVLTIIHFKCGKRSQDMSVTGRTNY</sequence>
<comment type="subcellular location">
    <subcellularLocation>
        <location evidence="1">Membrane</location>
        <topology evidence="1">Multi-pass membrane protein</topology>
    </subcellularLocation>
</comment>
<comment type="similarity">
    <text evidence="2 6">Belongs to the CDC50/LEM3 family.</text>
</comment>
<feature type="transmembrane region" description="Helical" evidence="7">
    <location>
        <begin position="22"/>
        <end position="41"/>
    </location>
</feature>
<evidence type="ECO:0000256" key="2">
    <source>
        <dbReference type="ARBA" id="ARBA00009457"/>
    </source>
</evidence>